<feature type="transmembrane region" description="Helical" evidence="1">
    <location>
        <begin position="161"/>
        <end position="183"/>
    </location>
</feature>
<dbReference type="Pfam" id="PF24095">
    <property type="entry name" value="DUF7378"/>
    <property type="match status" value="1"/>
</dbReference>
<dbReference type="Gramene" id="KXG34262">
    <property type="protein sequence ID" value="KXG34262"/>
    <property type="gene ID" value="SORBI_3002G006200"/>
</dbReference>
<dbReference type="OMA" id="TNCKTIE"/>
<evidence type="ECO:0000256" key="1">
    <source>
        <dbReference type="SAM" id="Phobius"/>
    </source>
</evidence>
<reference evidence="4" key="2">
    <citation type="journal article" date="2018" name="Plant J.">
        <title>The Sorghum bicolor reference genome: improved assembly, gene annotations, a transcriptome atlas, and signatures of genome organization.</title>
        <authorList>
            <person name="McCormick R.F."/>
            <person name="Truong S.K."/>
            <person name="Sreedasyam A."/>
            <person name="Jenkins J."/>
            <person name="Shu S."/>
            <person name="Sims D."/>
            <person name="Kennedy M."/>
            <person name="Amirebrahimi M."/>
            <person name="Weers B.D."/>
            <person name="McKinley B."/>
            <person name="Mattison A."/>
            <person name="Morishige D.T."/>
            <person name="Grimwood J."/>
            <person name="Schmutz J."/>
            <person name="Mullet J.E."/>
        </authorList>
    </citation>
    <scope>NUCLEOTIDE SEQUENCE [LARGE SCALE GENOMIC DNA]</scope>
    <source>
        <strain evidence="4">cv. BTx623</strain>
    </source>
</reference>
<sequence>MAAPADGSTTISQDEEAVPLLTMPVPRAIQLVMAMISSSGSTTNCKTIEENGGVGSIILWMKLVLLPSILIFYAAGTTYHVLCHDDHDAGGDLRFLPVAVGDLLSVYMAVVHAAGGHLGFSAPRMPYAAWEILHKVGYEGIGILLLLISIGVVVLGQPWPLLVALVYLLGLLVASTIAFWLCLLRTYGGSGGGEPRRDSSSCAEAVIDGLAYLYSRILYEFVVRFPAVTAPDPHPGGRQQQQLNAAHVAVQSS</sequence>
<organism evidence="3 4">
    <name type="scientific">Sorghum bicolor</name>
    <name type="common">Sorghum</name>
    <name type="synonym">Sorghum vulgare</name>
    <dbReference type="NCBI Taxonomy" id="4558"/>
    <lineage>
        <taxon>Eukaryota</taxon>
        <taxon>Viridiplantae</taxon>
        <taxon>Streptophyta</taxon>
        <taxon>Embryophyta</taxon>
        <taxon>Tracheophyta</taxon>
        <taxon>Spermatophyta</taxon>
        <taxon>Magnoliopsida</taxon>
        <taxon>Liliopsida</taxon>
        <taxon>Poales</taxon>
        <taxon>Poaceae</taxon>
        <taxon>PACMAD clade</taxon>
        <taxon>Panicoideae</taxon>
        <taxon>Andropogonodae</taxon>
        <taxon>Andropogoneae</taxon>
        <taxon>Sorghinae</taxon>
        <taxon>Sorghum</taxon>
    </lineage>
</organism>
<dbReference type="EMBL" id="CM000761">
    <property type="protein sequence ID" value="KXG34262.1"/>
    <property type="molecule type" value="Genomic_DNA"/>
</dbReference>
<reference evidence="3 4" key="1">
    <citation type="journal article" date="2009" name="Nature">
        <title>The Sorghum bicolor genome and the diversification of grasses.</title>
        <authorList>
            <person name="Paterson A.H."/>
            <person name="Bowers J.E."/>
            <person name="Bruggmann R."/>
            <person name="Dubchak I."/>
            <person name="Grimwood J."/>
            <person name="Gundlach H."/>
            <person name="Haberer G."/>
            <person name="Hellsten U."/>
            <person name="Mitros T."/>
            <person name="Poliakov A."/>
            <person name="Schmutz J."/>
            <person name="Spannagl M."/>
            <person name="Tang H."/>
            <person name="Wang X."/>
            <person name="Wicker T."/>
            <person name="Bharti A.K."/>
            <person name="Chapman J."/>
            <person name="Feltus F.A."/>
            <person name="Gowik U."/>
            <person name="Grigoriev I.V."/>
            <person name="Lyons E."/>
            <person name="Maher C.A."/>
            <person name="Martis M."/>
            <person name="Narechania A."/>
            <person name="Otillar R.P."/>
            <person name="Penning B.W."/>
            <person name="Salamov A.A."/>
            <person name="Wang Y."/>
            <person name="Zhang L."/>
            <person name="Carpita N.C."/>
            <person name="Freeling M."/>
            <person name="Gingle A.R."/>
            <person name="Hash C.T."/>
            <person name="Keller B."/>
            <person name="Klein P."/>
            <person name="Kresovich S."/>
            <person name="McCann M.C."/>
            <person name="Ming R."/>
            <person name="Peterson D.G."/>
            <person name="Mehboob-ur-Rahman"/>
            <person name="Ware D."/>
            <person name="Westhoff P."/>
            <person name="Mayer K.F."/>
            <person name="Messing J."/>
            <person name="Rokhsar D.S."/>
        </authorList>
    </citation>
    <scope>NUCLEOTIDE SEQUENCE [LARGE SCALE GENOMIC DNA]</scope>
    <source>
        <strain evidence="4">cv. BTx623</strain>
    </source>
</reference>
<feature type="transmembrane region" description="Helical" evidence="1">
    <location>
        <begin position="136"/>
        <end position="155"/>
    </location>
</feature>
<keyword evidence="1" id="KW-0472">Membrane</keyword>
<dbReference type="InParanoid" id="A0A1B6Q8M2"/>
<feature type="domain" description="DUF7378" evidence="2">
    <location>
        <begin position="53"/>
        <end position="189"/>
    </location>
</feature>
<gene>
    <name evidence="3" type="ORF">SORBI_3002G006200</name>
</gene>
<keyword evidence="1" id="KW-1133">Transmembrane helix</keyword>
<name>A0A1B6Q8M2_SORBI</name>
<evidence type="ECO:0000313" key="3">
    <source>
        <dbReference type="EMBL" id="KXG34262.1"/>
    </source>
</evidence>
<feature type="transmembrane region" description="Helical" evidence="1">
    <location>
        <begin position="95"/>
        <end position="115"/>
    </location>
</feature>
<keyword evidence="1" id="KW-0812">Transmembrane</keyword>
<dbReference type="Proteomes" id="UP000000768">
    <property type="component" value="Chromosome 2"/>
</dbReference>
<evidence type="ECO:0000259" key="2">
    <source>
        <dbReference type="Pfam" id="PF24095"/>
    </source>
</evidence>
<dbReference type="InterPro" id="IPR055802">
    <property type="entry name" value="DUF7378"/>
</dbReference>
<proteinExistence type="predicted"/>
<accession>A0A1B6Q8M2</accession>
<keyword evidence="4" id="KW-1185">Reference proteome</keyword>
<protein>
    <recommendedName>
        <fullName evidence="2">DUF7378 domain-containing protein</fullName>
    </recommendedName>
</protein>
<evidence type="ECO:0000313" key="4">
    <source>
        <dbReference type="Proteomes" id="UP000000768"/>
    </source>
</evidence>
<dbReference type="AlphaFoldDB" id="A0A1B6Q8M2"/>
<feature type="transmembrane region" description="Helical" evidence="1">
    <location>
        <begin position="57"/>
        <end position="75"/>
    </location>
</feature>